<dbReference type="Pfam" id="PF00293">
    <property type="entry name" value="NUDIX"/>
    <property type="match status" value="1"/>
</dbReference>
<dbReference type="PROSITE" id="PS51462">
    <property type="entry name" value="NUDIX"/>
    <property type="match status" value="1"/>
</dbReference>
<dbReference type="InterPro" id="IPR015797">
    <property type="entry name" value="NUDIX_hydrolase-like_dom_sf"/>
</dbReference>
<feature type="domain" description="Nudix hydrolase" evidence="1">
    <location>
        <begin position="15"/>
        <end position="154"/>
    </location>
</feature>
<protein>
    <recommendedName>
        <fullName evidence="1">Nudix hydrolase domain-containing protein</fullName>
    </recommendedName>
</protein>
<evidence type="ECO:0000259" key="1">
    <source>
        <dbReference type="PROSITE" id="PS51462"/>
    </source>
</evidence>
<evidence type="ECO:0000313" key="2">
    <source>
        <dbReference type="EMBL" id="GAA0517146.1"/>
    </source>
</evidence>
<organism evidence="2 3">
    <name type="scientific">Saccharopolyspora erythraea</name>
    <name type="common">Streptomyces erythraeus</name>
    <dbReference type="NCBI Taxonomy" id="1836"/>
    <lineage>
        <taxon>Bacteria</taxon>
        <taxon>Bacillati</taxon>
        <taxon>Actinomycetota</taxon>
        <taxon>Actinomycetes</taxon>
        <taxon>Pseudonocardiales</taxon>
        <taxon>Pseudonocardiaceae</taxon>
        <taxon>Saccharopolyspora</taxon>
    </lineage>
</organism>
<dbReference type="RefSeq" id="WP_009942199.1">
    <property type="nucleotide sequence ID" value="NZ_BAAAGS010000007.1"/>
</dbReference>
<accession>A0ABN1CEH5</accession>
<comment type="caution">
    <text evidence="2">The sequence shown here is derived from an EMBL/GenBank/DDBJ whole genome shotgun (WGS) entry which is preliminary data.</text>
</comment>
<name>A0ABN1CEH5_SACER</name>
<gene>
    <name evidence="2" type="ORF">GCM10009533_15320</name>
</gene>
<dbReference type="Proteomes" id="UP001500729">
    <property type="component" value="Unassembled WGS sequence"/>
</dbReference>
<keyword evidence="3" id="KW-1185">Reference proteome</keyword>
<sequence>MARFRWFTHSVPDGLPVRQVYGFLFASDGRVLIRVDGAKHSLPGGRPEPGESTYADILRRETYEEVTADISEPHYLGYQRVDDGIAPYAQVRMVASLAKVYPPAPDPDNGRTYRRLLVPPGRAGELLNWGVSGRKQASAAAAAAIAVLGLPHHDLPAPSYI</sequence>
<dbReference type="EMBL" id="BAAAGS010000007">
    <property type="protein sequence ID" value="GAA0517146.1"/>
    <property type="molecule type" value="Genomic_DNA"/>
</dbReference>
<reference evidence="3" key="1">
    <citation type="journal article" date="2019" name="Int. J. Syst. Evol. Microbiol.">
        <title>The Global Catalogue of Microorganisms (GCM) 10K type strain sequencing project: providing services to taxonomists for standard genome sequencing and annotation.</title>
        <authorList>
            <consortium name="The Broad Institute Genomics Platform"/>
            <consortium name="The Broad Institute Genome Sequencing Center for Infectious Disease"/>
            <person name="Wu L."/>
            <person name="Ma J."/>
        </authorList>
    </citation>
    <scope>NUCLEOTIDE SEQUENCE [LARGE SCALE GENOMIC DNA]</scope>
    <source>
        <strain evidence="3">JCM 10303</strain>
    </source>
</reference>
<dbReference type="Gene3D" id="3.90.79.10">
    <property type="entry name" value="Nucleoside Triphosphate Pyrophosphohydrolase"/>
    <property type="match status" value="1"/>
</dbReference>
<dbReference type="InterPro" id="IPR000086">
    <property type="entry name" value="NUDIX_hydrolase_dom"/>
</dbReference>
<dbReference type="SUPFAM" id="SSF55811">
    <property type="entry name" value="Nudix"/>
    <property type="match status" value="1"/>
</dbReference>
<proteinExistence type="predicted"/>
<evidence type="ECO:0000313" key="3">
    <source>
        <dbReference type="Proteomes" id="UP001500729"/>
    </source>
</evidence>
<dbReference type="CDD" id="cd02883">
    <property type="entry name" value="NUDIX_Hydrolase"/>
    <property type="match status" value="1"/>
</dbReference>